<feature type="region of interest" description="Disordered" evidence="23">
    <location>
        <begin position="130"/>
        <end position="197"/>
    </location>
</feature>
<comment type="function">
    <text evidence="1">The aspartyl protease (PR) mediates the proteolytic cleavages of the Gag and Gag-Pol polyproteins after assembly of the VLP.</text>
</comment>
<accession>A0A177TFL0</accession>
<evidence type="ECO:0000256" key="14">
    <source>
        <dbReference type="ARBA" id="ARBA00022884"/>
    </source>
</evidence>
<protein>
    <submittedName>
        <fullName evidence="24">Uncharacterized protein</fullName>
    </submittedName>
</protein>
<feature type="compositionally biased region" description="Pro residues" evidence="23">
    <location>
        <begin position="681"/>
        <end position="691"/>
    </location>
</feature>
<dbReference type="Gene3D" id="3.30.420.10">
    <property type="entry name" value="Ribonuclease H-like superfamily/Ribonuclease H"/>
    <property type="match status" value="1"/>
</dbReference>
<feature type="compositionally biased region" description="Polar residues" evidence="23">
    <location>
        <begin position="612"/>
        <end position="629"/>
    </location>
</feature>
<evidence type="ECO:0000256" key="21">
    <source>
        <dbReference type="ARBA" id="ARBA00048173"/>
    </source>
</evidence>
<comment type="catalytic activity">
    <reaction evidence="21">
        <text>DNA(n) + a 2'-deoxyribonucleoside 5'-triphosphate = DNA(n+1) + diphosphate</text>
        <dbReference type="Rhea" id="RHEA:22508"/>
        <dbReference type="Rhea" id="RHEA-COMP:17339"/>
        <dbReference type="Rhea" id="RHEA-COMP:17340"/>
        <dbReference type="ChEBI" id="CHEBI:33019"/>
        <dbReference type="ChEBI" id="CHEBI:61560"/>
        <dbReference type="ChEBI" id="CHEBI:173112"/>
        <dbReference type="EC" id="2.7.7.49"/>
    </reaction>
</comment>
<organism evidence="24 25">
    <name type="scientific">Tilletia indica</name>
    <dbReference type="NCBI Taxonomy" id="43049"/>
    <lineage>
        <taxon>Eukaryota</taxon>
        <taxon>Fungi</taxon>
        <taxon>Dikarya</taxon>
        <taxon>Basidiomycota</taxon>
        <taxon>Ustilaginomycotina</taxon>
        <taxon>Exobasidiomycetes</taxon>
        <taxon>Tilletiales</taxon>
        <taxon>Tilletiaceae</taxon>
        <taxon>Tilletia</taxon>
    </lineage>
</organism>
<dbReference type="Proteomes" id="UP000077521">
    <property type="component" value="Unassembled WGS sequence"/>
</dbReference>
<name>A0A177TFL0_9BASI</name>
<evidence type="ECO:0000256" key="15">
    <source>
        <dbReference type="ARBA" id="ARBA00022908"/>
    </source>
</evidence>
<dbReference type="GO" id="GO:0003964">
    <property type="term" value="F:RNA-directed DNA polymerase activity"/>
    <property type="evidence" value="ECO:0007669"/>
    <property type="project" value="UniProtKB-KW"/>
</dbReference>
<dbReference type="SUPFAM" id="SSF53098">
    <property type="entry name" value="Ribonuclease H-like"/>
    <property type="match status" value="1"/>
</dbReference>
<dbReference type="InterPro" id="IPR012337">
    <property type="entry name" value="RNaseH-like_sf"/>
</dbReference>
<gene>
    <name evidence="24" type="ORF">A4X13_0g4145</name>
</gene>
<dbReference type="CDD" id="cd09272">
    <property type="entry name" value="RNase_HI_RT_Ty1"/>
    <property type="match status" value="1"/>
</dbReference>
<dbReference type="InterPro" id="IPR036397">
    <property type="entry name" value="RNaseH_sf"/>
</dbReference>
<evidence type="ECO:0000256" key="18">
    <source>
        <dbReference type="ARBA" id="ARBA00023113"/>
    </source>
</evidence>
<comment type="caution">
    <text evidence="24">The sequence shown here is derived from an EMBL/GenBank/DDBJ whole genome shotgun (WGS) entry which is preliminary data.</text>
</comment>
<dbReference type="GO" id="GO:0004190">
    <property type="term" value="F:aspartic-type endopeptidase activity"/>
    <property type="evidence" value="ECO:0007669"/>
    <property type="project" value="UniProtKB-KW"/>
</dbReference>
<evidence type="ECO:0000256" key="16">
    <source>
        <dbReference type="ARBA" id="ARBA00022918"/>
    </source>
</evidence>
<dbReference type="PANTHER" id="PTHR42648">
    <property type="entry name" value="TRANSPOSASE, PUTATIVE-RELATED"/>
    <property type="match status" value="1"/>
</dbReference>
<feature type="region of interest" description="Disordered" evidence="23">
    <location>
        <begin position="654"/>
        <end position="700"/>
    </location>
</feature>
<keyword evidence="5" id="KW-0548">Nucleotidyltransferase</keyword>
<keyword evidence="3" id="KW-1188">Viral release from host cell</keyword>
<dbReference type="GO" id="GO:0003887">
    <property type="term" value="F:DNA-directed DNA polymerase activity"/>
    <property type="evidence" value="ECO:0007669"/>
    <property type="project" value="UniProtKB-KW"/>
</dbReference>
<evidence type="ECO:0000256" key="5">
    <source>
        <dbReference type="ARBA" id="ARBA00022695"/>
    </source>
</evidence>
<evidence type="ECO:0000256" key="6">
    <source>
        <dbReference type="ARBA" id="ARBA00022722"/>
    </source>
</evidence>
<dbReference type="InterPro" id="IPR039537">
    <property type="entry name" value="Retrotran_Ty1/copia-like"/>
</dbReference>
<evidence type="ECO:0000256" key="2">
    <source>
        <dbReference type="ARBA" id="ARBA00022578"/>
    </source>
</evidence>
<keyword evidence="13" id="KW-0460">Magnesium</keyword>
<evidence type="ECO:0000256" key="19">
    <source>
        <dbReference type="ARBA" id="ARBA00023172"/>
    </source>
</evidence>
<keyword evidence="19" id="KW-0233">DNA recombination</keyword>
<evidence type="ECO:0000256" key="22">
    <source>
        <dbReference type="ARBA" id="ARBA00049244"/>
    </source>
</evidence>
<dbReference type="GO" id="GO:0006310">
    <property type="term" value="P:DNA recombination"/>
    <property type="evidence" value="ECO:0007669"/>
    <property type="project" value="UniProtKB-KW"/>
</dbReference>
<proteinExistence type="predicted"/>
<keyword evidence="10" id="KW-0255">Endonuclease</keyword>
<dbReference type="SUPFAM" id="SSF56672">
    <property type="entry name" value="DNA/RNA polymerases"/>
    <property type="match status" value="1"/>
</dbReference>
<evidence type="ECO:0000256" key="7">
    <source>
        <dbReference type="ARBA" id="ARBA00022723"/>
    </source>
</evidence>
<keyword evidence="6" id="KW-0540">Nuclease</keyword>
<keyword evidence="17" id="KW-0239">DNA-directed DNA polymerase</keyword>
<evidence type="ECO:0000256" key="13">
    <source>
        <dbReference type="ARBA" id="ARBA00022842"/>
    </source>
</evidence>
<dbReference type="GO" id="GO:0005524">
    <property type="term" value="F:ATP binding"/>
    <property type="evidence" value="ECO:0007669"/>
    <property type="project" value="UniProtKB-KW"/>
</dbReference>
<dbReference type="Pfam" id="PF07727">
    <property type="entry name" value="RVT_2"/>
    <property type="match status" value="1"/>
</dbReference>
<evidence type="ECO:0000256" key="10">
    <source>
        <dbReference type="ARBA" id="ARBA00022759"/>
    </source>
</evidence>
<keyword evidence="15" id="KW-0229">DNA integration</keyword>
<dbReference type="GO" id="GO:0006508">
    <property type="term" value="P:proteolysis"/>
    <property type="evidence" value="ECO:0007669"/>
    <property type="project" value="UniProtKB-KW"/>
</dbReference>
<dbReference type="Pfam" id="PF25597">
    <property type="entry name" value="SH3_retrovirus"/>
    <property type="match status" value="1"/>
</dbReference>
<evidence type="ECO:0000313" key="24">
    <source>
        <dbReference type="EMBL" id="KAE8251127.1"/>
    </source>
</evidence>
<dbReference type="InterPro" id="IPR043502">
    <property type="entry name" value="DNA/RNA_pol_sf"/>
</dbReference>
<evidence type="ECO:0000256" key="8">
    <source>
        <dbReference type="ARBA" id="ARBA00022741"/>
    </source>
</evidence>
<dbReference type="EMBL" id="LWDF02000262">
    <property type="protein sequence ID" value="KAE8251127.1"/>
    <property type="molecule type" value="Genomic_DNA"/>
</dbReference>
<dbReference type="Pfam" id="PF00665">
    <property type="entry name" value="rve"/>
    <property type="match status" value="1"/>
</dbReference>
<keyword evidence="16" id="KW-0695">RNA-directed DNA polymerase</keyword>
<dbReference type="AlphaFoldDB" id="A0A177TFL0"/>
<keyword evidence="12" id="KW-0067">ATP-binding</keyword>
<dbReference type="PANTHER" id="PTHR42648:SF11">
    <property type="entry name" value="TRANSPOSON TY4-P GAG-POL POLYPROTEIN"/>
    <property type="match status" value="1"/>
</dbReference>
<evidence type="ECO:0000256" key="4">
    <source>
        <dbReference type="ARBA" id="ARBA00022670"/>
    </source>
</evidence>
<keyword evidence="14" id="KW-0694">RNA-binding</keyword>
<keyword evidence="4" id="KW-0645">Protease</keyword>
<evidence type="ECO:0000256" key="9">
    <source>
        <dbReference type="ARBA" id="ARBA00022750"/>
    </source>
</evidence>
<evidence type="ECO:0000256" key="17">
    <source>
        <dbReference type="ARBA" id="ARBA00022932"/>
    </source>
</evidence>
<dbReference type="InterPro" id="IPR057670">
    <property type="entry name" value="SH3_retrovirus"/>
</dbReference>
<evidence type="ECO:0000256" key="20">
    <source>
        <dbReference type="ARBA" id="ARBA00023268"/>
    </source>
</evidence>
<dbReference type="GO" id="GO:0005634">
    <property type="term" value="C:nucleus"/>
    <property type="evidence" value="ECO:0007669"/>
    <property type="project" value="UniProtKB-ARBA"/>
</dbReference>
<keyword evidence="2" id="KW-0815">Transposition</keyword>
<keyword evidence="20" id="KW-0511">Multifunctional enzyme</keyword>
<dbReference type="GO" id="GO:0004519">
    <property type="term" value="F:endonuclease activity"/>
    <property type="evidence" value="ECO:0007669"/>
    <property type="project" value="UniProtKB-KW"/>
</dbReference>
<evidence type="ECO:0000256" key="1">
    <source>
        <dbReference type="ARBA" id="ARBA00002180"/>
    </source>
</evidence>
<comment type="catalytic activity">
    <reaction evidence="22">
        <text>DNA(n) + a 2'-deoxyribonucleoside 5'-triphosphate = DNA(n+1) + diphosphate</text>
        <dbReference type="Rhea" id="RHEA:22508"/>
        <dbReference type="Rhea" id="RHEA-COMP:17339"/>
        <dbReference type="Rhea" id="RHEA-COMP:17340"/>
        <dbReference type="ChEBI" id="CHEBI:33019"/>
        <dbReference type="ChEBI" id="CHEBI:61560"/>
        <dbReference type="ChEBI" id="CHEBI:173112"/>
        <dbReference type="EC" id="2.7.7.7"/>
    </reaction>
</comment>
<sequence>MRWILDSGASHHMCPDRAAFREYKKMELGDSRAVAVASGDSIKVVGMGTIELAFPVEGKTETLSLVNALHVPGLAVNLISVPVLQVQDVPVLFTREGAIIYTKHNEIHAKLDDDHKATVIQVPVRGPTTYSVRDGGVGSQPLLPRATDADALPRDPATDGGEGTTVVAGRVGNDTDEIGVGSGPVMTVGTDTDRSGGMPIGSASVDPGAEEGWADGPTQTGVSVEASGKHPVDAERTVKFTVQVARGKHGKYLLWHRRIAHSGNECLASLAKQDKIKELSESQVRSLGKHMQTCDTCVETKLSRTRFSKRSKRRTKTPNELVLVDIVGQFTEIAGFQYFLTIVEAYSRRNWVFPLKTKAEAFPILRDHCGYMERKQGQKVRTIRSDNGGEFTSNVAKDWAKKEGIKWEYTTPYTSIQNGIAERMNRTIQDKARAMLHAAGVSHEYWPSAMQAASYLINHLPTKSLGGKIPEERWEGRKLDLSHLRVWGCVAWIKVHDQQRSDGKLSDRGLRGMFIGYAEDRKAWMVLTPSHPTKKLHYSRDVRFDEGTRFVDTVLSAKNPMMPAAFSYEDMLDMEWNDPHTPEFTVIDSELPSVSETSSQHDVLANIPESIGSDTGWQQMDAPRSSTPQLAPLSPSLLDIDLLLSPREILATPLPDESLDIPSMRSPTPLRSAKLPRLKPPDPPAVPPAPPTGSSKRVGPMTERELRAEARHFKRFARPLSPGFHALAVTFQESEQMRVSADGQELEPATYAEAKRRLDWGKWNKAMDEQMEALVGMHTWDVVELPPGRKAIGSRWVYKLKLDEDGVAHRWKARLVAQGFTQVAGVDYFETFAPVARLDSLRVILALAAHFDWVIHQVDVVTAYLNGDLEEEVYIRQPPGYEKGDSRRNNMVCRLRLPLYGLKQSGRQWNTKFHDKLIARGYIQCKSEPCVYVRRKGGSISIALIYVDDVLIVAPTEAEVTVEKDWLRATFDVTDGGPLRHFLGLKILRENGKIILSQRSYIKAVLERFNLSFEKSASTPTMDKIPLRAPADYEPSREFIRVFASMIGCLKWIAQTIRPDLMFICGVLSRYQARPMPIHMEAAKRAMRFLRKTIDEDLVYQPGTENIPRLAGFADADFAGDSETSRSTTGFVFYIHGNPVSWASRLQTSVSMSTVEAEYIALAEGLREGLWLRNLLSELGYPAQEPFELHTDNEGTRSIADNPEAHKRTKHIALHYHAVRERVKQGEIAVVRVNTDDNPADVFTKHLPGPKLFDARLKLHVVALEKD</sequence>
<keyword evidence="7" id="KW-0479">Metal-binding</keyword>
<evidence type="ECO:0000256" key="11">
    <source>
        <dbReference type="ARBA" id="ARBA00022801"/>
    </source>
</evidence>
<keyword evidence="17" id="KW-0808">Transferase</keyword>
<dbReference type="PROSITE" id="PS50994">
    <property type="entry name" value="INTEGRASE"/>
    <property type="match status" value="1"/>
</dbReference>
<dbReference type="InterPro" id="IPR054722">
    <property type="entry name" value="PolX-like_BBD"/>
</dbReference>
<reference evidence="24" key="1">
    <citation type="submission" date="2016-04" db="EMBL/GenBank/DDBJ databases">
        <authorList>
            <person name="Nguyen H.D."/>
            <person name="Samba Siva P."/>
            <person name="Cullis J."/>
            <person name="Levesque C.A."/>
            <person name="Hambleton S."/>
        </authorList>
    </citation>
    <scope>NUCLEOTIDE SEQUENCE</scope>
    <source>
        <strain evidence="24">DAOMC 236416</strain>
    </source>
</reference>
<dbReference type="GO" id="GO:0032196">
    <property type="term" value="P:transposition"/>
    <property type="evidence" value="ECO:0007669"/>
    <property type="project" value="UniProtKB-KW"/>
</dbReference>
<evidence type="ECO:0000256" key="23">
    <source>
        <dbReference type="SAM" id="MobiDB-lite"/>
    </source>
</evidence>
<keyword evidence="9" id="KW-0064">Aspartyl protease</keyword>
<dbReference type="GO" id="GO:0015074">
    <property type="term" value="P:DNA integration"/>
    <property type="evidence" value="ECO:0007669"/>
    <property type="project" value="UniProtKB-KW"/>
</dbReference>
<keyword evidence="8" id="KW-0547">Nucleotide-binding</keyword>
<reference evidence="24" key="2">
    <citation type="journal article" date="2019" name="IMA Fungus">
        <title>Genome sequencing and comparison of five Tilletia species to identify candidate genes for the detection of regulated species infecting wheat.</title>
        <authorList>
            <person name="Nguyen H.D.T."/>
            <person name="Sultana T."/>
            <person name="Kesanakurti P."/>
            <person name="Hambleton S."/>
        </authorList>
    </citation>
    <scope>NUCLEOTIDE SEQUENCE</scope>
    <source>
        <strain evidence="24">DAOMC 236416</strain>
    </source>
</reference>
<dbReference type="InterPro" id="IPR013103">
    <property type="entry name" value="RVT_2"/>
</dbReference>
<feature type="region of interest" description="Disordered" evidence="23">
    <location>
        <begin position="611"/>
        <end position="630"/>
    </location>
</feature>
<evidence type="ECO:0000256" key="12">
    <source>
        <dbReference type="ARBA" id="ARBA00022840"/>
    </source>
</evidence>
<feature type="compositionally biased region" description="Basic and acidic residues" evidence="23">
    <location>
        <begin position="147"/>
        <end position="157"/>
    </location>
</feature>
<dbReference type="Pfam" id="PF22936">
    <property type="entry name" value="Pol_BBD"/>
    <property type="match status" value="1"/>
</dbReference>
<dbReference type="GO" id="GO:0046872">
    <property type="term" value="F:metal ion binding"/>
    <property type="evidence" value="ECO:0007669"/>
    <property type="project" value="UniProtKB-KW"/>
</dbReference>
<keyword evidence="18" id="KW-0917">Virion maturation</keyword>
<evidence type="ECO:0000313" key="25">
    <source>
        <dbReference type="Proteomes" id="UP000077521"/>
    </source>
</evidence>
<keyword evidence="25" id="KW-1185">Reference proteome</keyword>
<keyword evidence="11" id="KW-0378">Hydrolase</keyword>
<dbReference type="GO" id="GO:0003723">
    <property type="term" value="F:RNA binding"/>
    <property type="evidence" value="ECO:0007669"/>
    <property type="project" value="UniProtKB-KW"/>
</dbReference>
<evidence type="ECO:0000256" key="3">
    <source>
        <dbReference type="ARBA" id="ARBA00022612"/>
    </source>
</evidence>
<dbReference type="InterPro" id="IPR001584">
    <property type="entry name" value="Integrase_cat-core"/>
</dbReference>